<evidence type="ECO:0000313" key="4">
    <source>
        <dbReference type="Proteomes" id="UP001567538"/>
    </source>
</evidence>
<dbReference type="InterPro" id="IPR000261">
    <property type="entry name" value="EH_dom"/>
</dbReference>
<comment type="caution">
    <text evidence="3">The sequence shown here is derived from an EMBL/GenBank/DDBJ whole genome shotgun (WGS) entry which is preliminary data.</text>
</comment>
<feature type="compositionally biased region" description="Polar residues" evidence="1">
    <location>
        <begin position="227"/>
        <end position="250"/>
    </location>
</feature>
<name>A0ABD1FLB8_SALDI</name>
<dbReference type="SMART" id="SM00027">
    <property type="entry name" value="EH"/>
    <property type="match status" value="1"/>
</dbReference>
<dbReference type="Proteomes" id="UP001567538">
    <property type="component" value="Unassembled WGS sequence"/>
</dbReference>
<organism evidence="3 4">
    <name type="scientific">Salvia divinorum</name>
    <name type="common">Maria pastora</name>
    <name type="synonym">Diviner's sage</name>
    <dbReference type="NCBI Taxonomy" id="28513"/>
    <lineage>
        <taxon>Eukaryota</taxon>
        <taxon>Viridiplantae</taxon>
        <taxon>Streptophyta</taxon>
        <taxon>Embryophyta</taxon>
        <taxon>Tracheophyta</taxon>
        <taxon>Spermatophyta</taxon>
        <taxon>Magnoliopsida</taxon>
        <taxon>eudicotyledons</taxon>
        <taxon>Gunneridae</taxon>
        <taxon>Pentapetalae</taxon>
        <taxon>asterids</taxon>
        <taxon>lamiids</taxon>
        <taxon>Lamiales</taxon>
        <taxon>Lamiaceae</taxon>
        <taxon>Nepetoideae</taxon>
        <taxon>Mentheae</taxon>
        <taxon>Salviinae</taxon>
        <taxon>Salvia</taxon>
        <taxon>Salvia subgen. Calosphace</taxon>
    </lineage>
</organism>
<dbReference type="PANTHER" id="PTHR11216:SF137">
    <property type="entry name" value="CALCIUM-BINDING EF HAND FAMILY PROTEIN"/>
    <property type="match status" value="1"/>
</dbReference>
<dbReference type="SUPFAM" id="SSF47473">
    <property type="entry name" value="EF-hand"/>
    <property type="match status" value="1"/>
</dbReference>
<dbReference type="InterPro" id="IPR011992">
    <property type="entry name" value="EF-hand-dom_pair"/>
</dbReference>
<gene>
    <name evidence="3" type="ORF">AAHA92_32611</name>
</gene>
<accession>A0ABD1FLB8</accession>
<evidence type="ECO:0000313" key="3">
    <source>
        <dbReference type="EMBL" id="KAL1532626.1"/>
    </source>
</evidence>
<protein>
    <submittedName>
        <fullName evidence="3">Epidermal growth factor receptor substrate 15-like 1</fullName>
    </submittedName>
</protein>
<dbReference type="CDD" id="cd00052">
    <property type="entry name" value="EH"/>
    <property type="match status" value="1"/>
</dbReference>
<evidence type="ECO:0000256" key="1">
    <source>
        <dbReference type="SAM" id="MobiDB-lite"/>
    </source>
</evidence>
<proteinExistence type="predicted"/>
<dbReference type="PANTHER" id="PTHR11216">
    <property type="entry name" value="EH DOMAIN"/>
    <property type="match status" value="1"/>
</dbReference>
<evidence type="ECO:0000259" key="2">
    <source>
        <dbReference type="PROSITE" id="PS50031"/>
    </source>
</evidence>
<dbReference type="EMBL" id="JBEAFC010000014">
    <property type="protein sequence ID" value="KAL1532626.1"/>
    <property type="molecule type" value="Genomic_DNA"/>
</dbReference>
<feature type="region of interest" description="Disordered" evidence="1">
    <location>
        <begin position="226"/>
        <end position="250"/>
    </location>
</feature>
<dbReference type="Gene3D" id="1.10.238.10">
    <property type="entry name" value="EF-hand"/>
    <property type="match status" value="1"/>
</dbReference>
<feature type="domain" description="EH" evidence="2">
    <location>
        <begin position="122"/>
        <end position="187"/>
    </location>
</feature>
<dbReference type="PROSITE" id="PS50031">
    <property type="entry name" value="EH"/>
    <property type="match status" value="1"/>
</dbReference>
<reference evidence="3 4" key="1">
    <citation type="submission" date="2024-06" db="EMBL/GenBank/DDBJ databases">
        <title>A chromosome level genome sequence of Diviner's sage (Salvia divinorum).</title>
        <authorList>
            <person name="Ford S.A."/>
            <person name="Ro D.-K."/>
            <person name="Ness R.W."/>
            <person name="Phillips M.A."/>
        </authorList>
    </citation>
    <scope>NUCLEOTIDE SEQUENCE [LARGE SCALE GENOMIC DNA]</scope>
    <source>
        <strain evidence="3">SAF-2024a</strain>
        <tissue evidence="3">Leaf</tissue>
    </source>
</reference>
<dbReference type="Pfam" id="PF12763">
    <property type="entry name" value="EH"/>
    <property type="match status" value="1"/>
</dbReference>
<dbReference type="AlphaFoldDB" id="A0ABD1FLB8"/>
<sequence length="433" mass="48978">MVGQLGHQLLQIPTTHLHPSQVPTAKDPKALVSSACLHLLLLTLLVRVPRLRLSLIHLKLYRALSENHLLAAAVPTAQTQYVPKPNQQAPTQVTSSGFTPAGMGNAMSEPSQISWPKMTRAYIQKYAKVFMEVDTDRDGKFTGDQALNLFLGWRLPREVLKQIWDLSDHDNYSMLSLREFCVALYLMERSTYSLWGYDMKFYFRPQQGLPGAQPVSHAGLRPPMQPVVSQADGSRQFNQNAGGRTLVNSHGNQHSNGLVISLDVGGQEAAKTTGKVDNKENVLLDSREKLEYYRTKMQDRVLYKSRCDNRLNEITERARADKGEAELLEKKYQEKYKQVTEIHSKLTTEEASFCDIQKMELQQSITKMKRGGSADGILQELLKALAEHCKKHSVEVKSAAIIELPQGWQPRIPEIAVVWDEDWDKFDDEGFSF</sequence>
<keyword evidence="4" id="KW-1185">Reference proteome</keyword>